<evidence type="ECO:0000313" key="2">
    <source>
        <dbReference type="EMBL" id="QKJ89304.1"/>
    </source>
</evidence>
<dbReference type="InterPro" id="IPR014118">
    <property type="entry name" value="T4SS_TraV"/>
</dbReference>
<dbReference type="NCBIfam" id="TIGR02747">
    <property type="entry name" value="TraV"/>
    <property type="match status" value="1"/>
</dbReference>
<dbReference type="NCBIfam" id="NF010293">
    <property type="entry name" value="PRK13733.1"/>
    <property type="match status" value="1"/>
</dbReference>
<keyword evidence="3" id="KW-1185">Reference proteome</keyword>
<geneLocation type="plasmid" evidence="3">
    <name>ppd-1</name>
</geneLocation>
<evidence type="ECO:0000256" key="1">
    <source>
        <dbReference type="SAM" id="SignalP"/>
    </source>
</evidence>
<dbReference type="AlphaFoldDB" id="A0A6M8UI75"/>
<keyword evidence="1" id="KW-0732">Signal</keyword>
<dbReference type="KEGG" id="pmak:PMPD1_4406"/>
<dbReference type="Pfam" id="PF09676">
    <property type="entry name" value="TraV"/>
    <property type="match status" value="1"/>
</dbReference>
<evidence type="ECO:0000313" key="3">
    <source>
        <dbReference type="Proteomes" id="UP000505325"/>
    </source>
</evidence>
<dbReference type="EMBL" id="CP054213">
    <property type="protein sequence ID" value="QKJ89304.1"/>
    <property type="molecule type" value="Genomic_DNA"/>
</dbReference>
<accession>A0A6M8UI75</accession>
<feature type="chain" id="PRO_5026692630" evidence="1">
    <location>
        <begin position="19"/>
        <end position="184"/>
    </location>
</feature>
<protein>
    <submittedName>
        <fullName evidence="2">IncF plasmid conjugative transfer pilus assembly protein TraV</fullName>
    </submittedName>
</protein>
<dbReference type="PROSITE" id="PS51257">
    <property type="entry name" value="PROKAR_LIPOPROTEIN"/>
    <property type="match status" value="1"/>
</dbReference>
<gene>
    <name evidence="2" type="ORF">PMPD1_4406</name>
</gene>
<dbReference type="RefSeq" id="WP_173636362.1">
    <property type="nucleotide sequence ID" value="NZ_CP054213.1"/>
</dbReference>
<keyword evidence="2" id="KW-0614">Plasmid</keyword>
<name>A0A6M8UI75_9GAMM</name>
<feature type="signal peptide" evidence="1">
    <location>
        <begin position="1"/>
        <end position="18"/>
    </location>
</feature>
<proteinExistence type="predicted"/>
<reference evidence="2 3" key="1">
    <citation type="submission" date="2020-06" db="EMBL/GenBank/DDBJ databases">
        <title>Genome sequence of Paramixta manurensis strain PD-1.</title>
        <authorList>
            <person name="Lee C.W."/>
            <person name="Kim J."/>
        </authorList>
    </citation>
    <scope>NUCLEOTIDE SEQUENCE [LARGE SCALE GENOMIC DNA]</scope>
    <source>
        <strain evidence="2 3">PD-1</strain>
        <plasmid evidence="3">ppd-1</plasmid>
    </source>
</reference>
<dbReference type="Proteomes" id="UP000505325">
    <property type="component" value="Plasmid pPD-1"/>
</dbReference>
<organism evidence="2 3">
    <name type="scientific">Paramixta manurensis</name>
    <dbReference type="NCBI Taxonomy" id="2740817"/>
    <lineage>
        <taxon>Bacteria</taxon>
        <taxon>Pseudomonadati</taxon>
        <taxon>Pseudomonadota</taxon>
        <taxon>Gammaproteobacteria</taxon>
        <taxon>Enterobacterales</taxon>
        <taxon>Erwiniaceae</taxon>
        <taxon>Paramixta</taxon>
    </lineage>
</organism>
<sequence length="184" mass="19666">MQKLLACALLCAVLTGCAGMNSDFDCNKTATDQCLSMTDASSLASKHKSLDDLRTDKAAPPKAAAEALATPGNVKPAISPWRKISAATLTPRPVAGTGISTTAQPSSIASVRIMPAAQQPGSITPADYSGPGQVDARRIPDATQRLWIAPWVDEQDSFHQPAVVEFVKQKSRWDEDYRVISEEE</sequence>